<proteinExistence type="predicted"/>
<name>A0A940DI56_9BACT</name>
<dbReference type="Gene3D" id="3.40.1420.30">
    <property type="match status" value="2"/>
</dbReference>
<gene>
    <name evidence="2" type="ORF">IAC51_00230</name>
</gene>
<evidence type="ECO:0000313" key="2">
    <source>
        <dbReference type="EMBL" id="MBO8439060.1"/>
    </source>
</evidence>
<feature type="domain" description="Putative beta-lactamase-inhibitor-like PepSY-like" evidence="1">
    <location>
        <begin position="2"/>
        <end position="42"/>
    </location>
</feature>
<feature type="non-terminal residue" evidence="2">
    <location>
        <position position="1"/>
    </location>
</feature>
<reference evidence="2" key="2">
    <citation type="journal article" date="2021" name="PeerJ">
        <title>Extensive microbial diversity within the chicken gut microbiome revealed by metagenomics and culture.</title>
        <authorList>
            <person name="Gilroy R."/>
            <person name="Ravi A."/>
            <person name="Getino M."/>
            <person name="Pursley I."/>
            <person name="Horton D.L."/>
            <person name="Alikhan N.F."/>
            <person name="Baker D."/>
            <person name="Gharbi K."/>
            <person name="Hall N."/>
            <person name="Watson M."/>
            <person name="Adriaenssens E.M."/>
            <person name="Foster-Nyarko E."/>
            <person name="Jarju S."/>
            <person name="Secka A."/>
            <person name="Antonio M."/>
            <person name="Oren A."/>
            <person name="Chaudhuri R.R."/>
            <person name="La Ragione R."/>
            <person name="Hildebrand F."/>
            <person name="Pallen M.J."/>
        </authorList>
    </citation>
    <scope>NUCLEOTIDE SEQUENCE</scope>
    <source>
        <strain evidence="2">3924</strain>
    </source>
</reference>
<dbReference type="SUPFAM" id="SSF160574">
    <property type="entry name" value="BT0923-like"/>
    <property type="match status" value="2"/>
</dbReference>
<evidence type="ECO:0000313" key="3">
    <source>
        <dbReference type="Proteomes" id="UP000712007"/>
    </source>
</evidence>
<dbReference type="AlphaFoldDB" id="A0A940DI56"/>
<accession>A0A940DI56</accession>
<dbReference type="EMBL" id="JADIMV010000004">
    <property type="protein sequence ID" value="MBO8439060.1"/>
    <property type="molecule type" value="Genomic_DNA"/>
</dbReference>
<comment type="caution">
    <text evidence="2">The sequence shown here is derived from an EMBL/GenBank/DDBJ whole genome shotgun (WGS) entry which is preliminary data.</text>
</comment>
<evidence type="ECO:0000259" key="1">
    <source>
        <dbReference type="Pfam" id="PF11396"/>
    </source>
</evidence>
<dbReference type="Proteomes" id="UP000712007">
    <property type="component" value="Unassembled WGS sequence"/>
</dbReference>
<feature type="domain" description="Putative beta-lactamase-inhibitor-like PepSY-like" evidence="1">
    <location>
        <begin position="90"/>
        <end position="172"/>
    </location>
</feature>
<dbReference type="InterPro" id="IPR021533">
    <property type="entry name" value="PepSY-like"/>
</dbReference>
<protein>
    <submittedName>
        <fullName evidence="2">PepSY-like domain-containing protein</fullName>
    </submittedName>
</protein>
<reference evidence="2" key="1">
    <citation type="submission" date="2020-10" db="EMBL/GenBank/DDBJ databases">
        <authorList>
            <person name="Gilroy R."/>
        </authorList>
    </citation>
    <scope>NUCLEOTIDE SEQUENCE</scope>
    <source>
        <strain evidence="2">3924</strain>
    </source>
</reference>
<dbReference type="Pfam" id="PF11396">
    <property type="entry name" value="PepSY_like"/>
    <property type="match status" value="2"/>
</dbReference>
<sequence>DYVNSNYSRAFISGIEKKGNGTYEIELSNGVDLLFDKDFNLIGTDNGDYDDDRRIPFEELPSKAQETLSAHFNVDEIISIEKETDDWEITYEVELRKDISITFDADGQWIEIDCNRTNPVPASLVPEKIMAYVTDNHSGNDVTKIELTDRGYYEVELSNGLELIFDRDFNFIRIDR</sequence>
<organism evidence="2 3">
    <name type="scientific">Candidatus Aphodosoma intestinipullorum</name>
    <dbReference type="NCBI Taxonomy" id="2840674"/>
    <lineage>
        <taxon>Bacteria</taxon>
        <taxon>Pseudomonadati</taxon>
        <taxon>Bacteroidota</taxon>
        <taxon>Bacteroidia</taxon>
        <taxon>Bacteroidales</taxon>
        <taxon>Candidatus Aphodosoma</taxon>
    </lineage>
</organism>